<evidence type="ECO:0000313" key="7">
    <source>
        <dbReference type="Proteomes" id="UP000006054"/>
    </source>
</evidence>
<feature type="transmembrane region" description="Helical" evidence="5">
    <location>
        <begin position="7"/>
        <end position="35"/>
    </location>
</feature>
<dbReference type="HOGENOM" id="CLU_045498_5_0_10"/>
<dbReference type="InterPro" id="IPR051598">
    <property type="entry name" value="TSUP/Inactive_protease-like"/>
</dbReference>
<protein>
    <recommendedName>
        <fullName evidence="5">Probable membrane transporter protein</fullName>
    </recommendedName>
</protein>
<reference evidence="7" key="1">
    <citation type="submission" date="2012-06" db="EMBL/GenBank/DDBJ databases">
        <title>The complete genome of Flexibacter litoralis DSM 6794.</title>
        <authorList>
            <person name="Lucas S."/>
            <person name="Copeland A."/>
            <person name="Lapidus A."/>
            <person name="Glavina del Rio T."/>
            <person name="Dalin E."/>
            <person name="Tice H."/>
            <person name="Bruce D."/>
            <person name="Goodwin L."/>
            <person name="Pitluck S."/>
            <person name="Peters L."/>
            <person name="Ovchinnikova G."/>
            <person name="Lu M."/>
            <person name="Kyrpides N."/>
            <person name="Mavromatis K."/>
            <person name="Ivanova N."/>
            <person name="Brettin T."/>
            <person name="Detter J.C."/>
            <person name="Han C."/>
            <person name="Larimer F."/>
            <person name="Land M."/>
            <person name="Hauser L."/>
            <person name="Markowitz V."/>
            <person name="Cheng J.-F."/>
            <person name="Hugenholtz P."/>
            <person name="Woyke T."/>
            <person name="Wu D."/>
            <person name="Spring S."/>
            <person name="Lang E."/>
            <person name="Kopitz M."/>
            <person name="Brambilla E."/>
            <person name="Klenk H.-P."/>
            <person name="Eisen J.A."/>
        </authorList>
    </citation>
    <scope>NUCLEOTIDE SEQUENCE [LARGE SCALE GENOMIC DNA]</scope>
    <source>
        <strain evidence="7">ATCC 23117 / DSM 6794 / NBRC 15988 / NCIMB 1366 / Sio-4</strain>
    </source>
</reference>
<evidence type="ECO:0000256" key="2">
    <source>
        <dbReference type="ARBA" id="ARBA00022692"/>
    </source>
</evidence>
<dbReference type="Pfam" id="PF01925">
    <property type="entry name" value="TauE"/>
    <property type="match status" value="1"/>
</dbReference>
<dbReference type="PANTHER" id="PTHR43701:SF2">
    <property type="entry name" value="MEMBRANE TRANSPORTER PROTEIN YJNA-RELATED"/>
    <property type="match status" value="1"/>
</dbReference>
<comment type="similarity">
    <text evidence="5">Belongs to the 4-toluene sulfonate uptake permease (TSUP) (TC 2.A.102) family.</text>
</comment>
<dbReference type="STRING" id="880071.Fleli_2153"/>
<dbReference type="AlphaFoldDB" id="I4AKP8"/>
<feature type="transmembrane region" description="Helical" evidence="5">
    <location>
        <begin position="41"/>
        <end position="60"/>
    </location>
</feature>
<dbReference type="KEGG" id="fli:Fleli_2153"/>
<dbReference type="EMBL" id="CP003345">
    <property type="protein sequence ID" value="AFM04533.1"/>
    <property type="molecule type" value="Genomic_DNA"/>
</dbReference>
<gene>
    <name evidence="6" type="ordered locus">Fleli_2153</name>
</gene>
<dbReference type="RefSeq" id="WP_014797980.1">
    <property type="nucleotide sequence ID" value="NC_018018.1"/>
</dbReference>
<keyword evidence="3 5" id="KW-1133">Transmembrane helix</keyword>
<comment type="subcellular location">
    <subcellularLocation>
        <location evidence="5">Cell membrane</location>
        <topology evidence="5">Multi-pass membrane protein</topology>
    </subcellularLocation>
    <subcellularLocation>
        <location evidence="1">Membrane</location>
        <topology evidence="1">Multi-pass membrane protein</topology>
    </subcellularLocation>
</comment>
<keyword evidence="2 5" id="KW-0812">Transmembrane</keyword>
<dbReference type="eggNOG" id="COG0730">
    <property type="taxonomic scope" value="Bacteria"/>
</dbReference>
<feature type="transmembrane region" description="Helical" evidence="5">
    <location>
        <begin position="150"/>
        <end position="181"/>
    </location>
</feature>
<name>I4AKP8_BERLS</name>
<keyword evidence="7" id="KW-1185">Reference proteome</keyword>
<dbReference type="PANTHER" id="PTHR43701">
    <property type="entry name" value="MEMBRANE TRANSPORTER PROTEIN MJ0441-RELATED"/>
    <property type="match status" value="1"/>
</dbReference>
<dbReference type="GO" id="GO:0005886">
    <property type="term" value="C:plasma membrane"/>
    <property type="evidence" value="ECO:0007669"/>
    <property type="project" value="UniProtKB-SubCell"/>
</dbReference>
<evidence type="ECO:0000256" key="3">
    <source>
        <dbReference type="ARBA" id="ARBA00022989"/>
    </source>
</evidence>
<feature type="transmembrane region" description="Helical" evidence="5">
    <location>
        <begin position="222"/>
        <end position="240"/>
    </location>
</feature>
<proteinExistence type="inferred from homology"/>
<feature type="transmembrane region" description="Helical" evidence="5">
    <location>
        <begin position="252"/>
        <end position="270"/>
    </location>
</feature>
<feature type="transmembrane region" description="Helical" evidence="5">
    <location>
        <begin position="72"/>
        <end position="91"/>
    </location>
</feature>
<feature type="transmembrane region" description="Helical" evidence="5">
    <location>
        <begin position="193"/>
        <end position="210"/>
    </location>
</feature>
<keyword evidence="5" id="KW-1003">Cell membrane</keyword>
<evidence type="ECO:0000256" key="5">
    <source>
        <dbReference type="RuleBase" id="RU363041"/>
    </source>
</evidence>
<dbReference type="InterPro" id="IPR002781">
    <property type="entry name" value="TM_pro_TauE-like"/>
</dbReference>
<feature type="transmembrane region" description="Helical" evidence="5">
    <location>
        <begin position="111"/>
        <end position="129"/>
    </location>
</feature>
<dbReference type="PATRIC" id="fig|880071.3.peg.2140"/>
<keyword evidence="4 5" id="KW-0472">Membrane</keyword>
<evidence type="ECO:0000256" key="1">
    <source>
        <dbReference type="ARBA" id="ARBA00004141"/>
    </source>
</evidence>
<accession>I4AKP8</accession>
<dbReference type="Proteomes" id="UP000006054">
    <property type="component" value="Chromosome"/>
</dbReference>
<evidence type="ECO:0000256" key="4">
    <source>
        <dbReference type="ARBA" id="ARBA00023136"/>
    </source>
</evidence>
<organism evidence="6 7">
    <name type="scientific">Bernardetia litoralis (strain ATCC 23117 / DSM 6794 / NBRC 15988 / NCIMB 1366 / Fx l1 / Sio-4)</name>
    <name type="common">Flexibacter litoralis</name>
    <dbReference type="NCBI Taxonomy" id="880071"/>
    <lineage>
        <taxon>Bacteria</taxon>
        <taxon>Pseudomonadati</taxon>
        <taxon>Bacteroidota</taxon>
        <taxon>Cytophagia</taxon>
        <taxon>Cytophagales</taxon>
        <taxon>Bernardetiaceae</taxon>
        <taxon>Bernardetia</taxon>
    </lineage>
</organism>
<sequence>MIEFIGYFAAIFIGISLGLIGGGGSILTVPVLVYLFHIEPVVATAYSLFVVGLTSSVGAFSYFKQGLVKMKMALVFGIPSIFSVFLTRNYLVPAIPNEILNVGDFVLTKGIFLMALFAVLMILASYKMIKSGSKKKETTPIQKIDSEPKAFNYPMVIIQGLIVGLITGLVGAGGGFIIIPALVFLLGLKMKEAIGTSLTIITLNSFFGFLVSQNQMQTDWKLLLILSTMSIIGIFVGMALSKRIDGAKLKPLFGWFVLIMGSYILMKELFF</sequence>
<evidence type="ECO:0000313" key="6">
    <source>
        <dbReference type="EMBL" id="AFM04533.1"/>
    </source>
</evidence>